<evidence type="ECO:0000313" key="1">
    <source>
        <dbReference type="EMBL" id="NLS09487.1"/>
    </source>
</evidence>
<dbReference type="Proteomes" id="UP000523139">
    <property type="component" value="Unassembled WGS sequence"/>
</dbReference>
<evidence type="ECO:0000313" key="2">
    <source>
        <dbReference type="Proteomes" id="UP000523139"/>
    </source>
</evidence>
<dbReference type="AlphaFoldDB" id="A0A7X8YDS5"/>
<accession>A0A7X8YDS5</accession>
<name>A0A7X8YDS5_9MICC</name>
<feature type="non-terminal residue" evidence="1">
    <location>
        <position position="132"/>
    </location>
</feature>
<evidence type="ECO:0008006" key="3">
    <source>
        <dbReference type="Google" id="ProtNLM"/>
    </source>
</evidence>
<protein>
    <recommendedName>
        <fullName evidence="3">DUF222 domain-containing protein</fullName>
    </recommendedName>
</protein>
<dbReference type="RefSeq" id="WP_168886996.1">
    <property type="nucleotide sequence ID" value="NZ_JABAHY010000004.1"/>
</dbReference>
<comment type="caution">
    <text evidence="1">The sequence shown here is derived from an EMBL/GenBank/DDBJ whole genome shotgun (WGS) entry which is preliminary data.</text>
</comment>
<gene>
    <name evidence="1" type="ORF">HGQ17_05590</name>
</gene>
<proteinExistence type="predicted"/>
<reference evidence="1 2" key="1">
    <citation type="submission" date="2020-04" db="EMBL/GenBank/DDBJ databases">
        <title>Nesterenkonia sp. nov., isolated from marine sediment.</title>
        <authorList>
            <person name="Zhang G."/>
        </authorList>
    </citation>
    <scope>NUCLEOTIDE SEQUENCE [LARGE SCALE GENOMIC DNA]</scope>
    <source>
        <strain evidence="1 2">MY13</strain>
    </source>
</reference>
<organism evidence="1 2">
    <name type="scientific">Nesterenkonia sedimenti</name>
    <dbReference type="NCBI Taxonomy" id="1463632"/>
    <lineage>
        <taxon>Bacteria</taxon>
        <taxon>Bacillati</taxon>
        <taxon>Actinomycetota</taxon>
        <taxon>Actinomycetes</taxon>
        <taxon>Micrococcales</taxon>
        <taxon>Micrococcaceae</taxon>
        <taxon>Nesterenkonia</taxon>
    </lineage>
</organism>
<sequence length="132" mass="15473">MKDDQQFPRPEVPERVAHLMHEPALAAAHHHTINIRRETARQIIRLLDYREDRQREVARDHIHYRRATAHEANRHAALLLETTEQTATAILNSAEYVREHLPKFWKAFRAGAIDLAKLRKTAVETTPLIHRE</sequence>
<keyword evidence="2" id="KW-1185">Reference proteome</keyword>
<dbReference type="EMBL" id="JABAHY010000004">
    <property type="protein sequence ID" value="NLS09487.1"/>
    <property type="molecule type" value="Genomic_DNA"/>
</dbReference>